<dbReference type="InterPro" id="IPR003126">
    <property type="entry name" value="Znf_UBR"/>
</dbReference>
<evidence type="ECO:0000256" key="4">
    <source>
        <dbReference type="ARBA" id="ARBA00022833"/>
    </source>
</evidence>
<dbReference type="PANTHER" id="PTHR21725:SF1">
    <property type="entry name" value="E3 UBIQUITIN-PROTEIN LIGASE UBR4"/>
    <property type="match status" value="1"/>
</dbReference>
<dbReference type="PROSITE" id="PS52043">
    <property type="entry name" value="UBR4_E3"/>
    <property type="match status" value="1"/>
</dbReference>
<feature type="region of interest" description="Disordered" evidence="8">
    <location>
        <begin position="3443"/>
        <end position="3462"/>
    </location>
</feature>
<dbReference type="OMA" id="VHRMEEH"/>
<protein>
    <recommendedName>
        <fullName evidence="9">UBR-type domain-containing protein</fullName>
    </recommendedName>
</protein>
<feature type="region of interest" description="UBR4 E3 catalytic module" evidence="7">
    <location>
        <begin position="4409"/>
        <end position="4878"/>
    </location>
</feature>
<feature type="compositionally biased region" description="Low complexity" evidence="8">
    <location>
        <begin position="2154"/>
        <end position="2165"/>
    </location>
</feature>
<keyword evidence="3 7" id="KW-0863">Zinc-finger</keyword>
<proteinExistence type="inferred from homology"/>
<feature type="domain" description="UBR-type" evidence="9">
    <location>
        <begin position="1364"/>
        <end position="1433"/>
    </location>
</feature>
<comment type="similarity">
    <text evidence="1 7">Belongs to the UBR4 family.</text>
</comment>
<dbReference type="Pfam" id="PF24079">
    <property type="entry name" value="UBR4"/>
    <property type="match status" value="1"/>
</dbReference>
<feature type="region of interest" description="Disordered" evidence="8">
    <location>
        <begin position="3522"/>
        <end position="3544"/>
    </location>
</feature>
<dbReference type="InterPro" id="IPR016024">
    <property type="entry name" value="ARM-type_fold"/>
</dbReference>
<dbReference type="InterPro" id="IPR056530">
    <property type="entry name" value="UBR4-like_dom"/>
</dbReference>
<feature type="region of interest" description="Disordered" evidence="8">
    <location>
        <begin position="1340"/>
        <end position="1360"/>
    </location>
</feature>
<evidence type="ECO:0000256" key="7">
    <source>
        <dbReference type="PROSITE-ProRule" id="PRU01388"/>
    </source>
</evidence>
<feature type="compositionally biased region" description="Pro residues" evidence="8">
    <location>
        <begin position="2455"/>
        <end position="2468"/>
    </location>
</feature>
<evidence type="ECO:0000313" key="11">
    <source>
        <dbReference type="EnsemblMetazoa" id="CapteP154354"/>
    </source>
</evidence>
<reference evidence="12" key="1">
    <citation type="submission" date="2012-12" db="EMBL/GenBank/DDBJ databases">
        <authorList>
            <person name="Hellsten U."/>
            <person name="Grimwood J."/>
            <person name="Chapman J.A."/>
            <person name="Shapiro H."/>
            <person name="Aerts A."/>
            <person name="Otillar R.P."/>
            <person name="Terry A.Y."/>
            <person name="Boore J.L."/>
            <person name="Simakov O."/>
            <person name="Marletaz F."/>
            <person name="Cho S.-J."/>
            <person name="Edsinger-Gonzales E."/>
            <person name="Havlak P."/>
            <person name="Kuo D.-H."/>
            <person name="Larsson T."/>
            <person name="Lv J."/>
            <person name="Arendt D."/>
            <person name="Savage R."/>
            <person name="Osoegawa K."/>
            <person name="de Jong P."/>
            <person name="Lindberg D.R."/>
            <person name="Seaver E.C."/>
            <person name="Weisblat D.A."/>
            <person name="Putnam N.H."/>
            <person name="Grigoriev I.V."/>
            <person name="Rokhsar D.S."/>
        </authorList>
    </citation>
    <scope>NUCLEOTIDE SEQUENCE</scope>
    <source>
        <strain evidence="12">I ESC-2004</strain>
    </source>
</reference>
<evidence type="ECO:0000313" key="12">
    <source>
        <dbReference type="Proteomes" id="UP000014760"/>
    </source>
</evidence>
<evidence type="ECO:0000259" key="9">
    <source>
        <dbReference type="PROSITE" id="PS51157"/>
    </source>
</evidence>
<feature type="region of interest" description="Disordered" evidence="8">
    <location>
        <begin position="2420"/>
        <end position="2481"/>
    </location>
</feature>
<feature type="region of interest" description="Disordered" evidence="8">
    <location>
        <begin position="2570"/>
        <end position="2656"/>
    </location>
</feature>
<feature type="compositionally biased region" description="Polar residues" evidence="8">
    <location>
        <begin position="2587"/>
        <end position="2597"/>
    </location>
</feature>
<feature type="zinc finger region" description="UBR-type" evidence="6">
    <location>
        <begin position="1364"/>
        <end position="1433"/>
    </location>
</feature>
<accession>R7V3P2</accession>
<feature type="region of interest" description="Disordered" evidence="8">
    <location>
        <begin position="98"/>
        <end position="125"/>
    </location>
</feature>
<dbReference type="GO" id="GO:0008270">
    <property type="term" value="F:zinc ion binding"/>
    <property type="evidence" value="ECO:0007669"/>
    <property type="project" value="UniProtKB-KW"/>
</dbReference>
<evidence type="ECO:0000256" key="3">
    <source>
        <dbReference type="ARBA" id="ARBA00022771"/>
    </source>
</evidence>
<dbReference type="InterPro" id="IPR045841">
    <property type="entry name" value="E3_UBR4_N"/>
</dbReference>
<keyword evidence="4" id="KW-0862">Zinc</keyword>
<dbReference type="InterPro" id="IPR036322">
    <property type="entry name" value="WD40_repeat_dom_sf"/>
</dbReference>
<feature type="compositionally biased region" description="Polar residues" evidence="8">
    <location>
        <begin position="2633"/>
        <end position="2644"/>
    </location>
</feature>
<dbReference type="HOGENOM" id="CLU_000069_0_0_1"/>
<feature type="compositionally biased region" description="Acidic residues" evidence="8">
    <location>
        <begin position="2440"/>
        <end position="2450"/>
    </location>
</feature>
<gene>
    <name evidence="10" type="ORF">CAPTEDRAFT_154354</name>
</gene>
<feature type="region of interest" description="Disordered" evidence="8">
    <location>
        <begin position="241"/>
        <end position="274"/>
    </location>
</feature>
<dbReference type="EMBL" id="KB297123">
    <property type="protein sequence ID" value="ELU10961.1"/>
    <property type="molecule type" value="Genomic_DNA"/>
</dbReference>
<dbReference type="Pfam" id="PF13764">
    <property type="entry name" value="E3_UbLigase_R4"/>
    <property type="match status" value="1"/>
</dbReference>
<feature type="compositionally biased region" description="Basic and acidic residues" evidence="8">
    <location>
        <begin position="3533"/>
        <end position="3544"/>
    </location>
</feature>
<dbReference type="Pfam" id="PF19423">
    <property type="entry name" value="E3_UBR4_N"/>
    <property type="match status" value="1"/>
</dbReference>
<dbReference type="InterPro" id="IPR025704">
    <property type="entry name" value="E3_Ub_ligase_UBR4_C"/>
</dbReference>
<dbReference type="OrthoDB" id="30336at2759"/>
<feature type="region of interest" description="Disordered" evidence="8">
    <location>
        <begin position="288"/>
        <end position="323"/>
    </location>
</feature>
<dbReference type="SUPFAM" id="SSF50978">
    <property type="entry name" value="WD40 repeat-like"/>
    <property type="match status" value="1"/>
</dbReference>
<dbReference type="SMART" id="SM00396">
    <property type="entry name" value="ZnF_UBR1"/>
    <property type="match status" value="1"/>
</dbReference>
<organism evidence="10">
    <name type="scientific">Capitella teleta</name>
    <name type="common">Polychaete worm</name>
    <dbReference type="NCBI Taxonomy" id="283909"/>
    <lineage>
        <taxon>Eukaryota</taxon>
        <taxon>Metazoa</taxon>
        <taxon>Spiralia</taxon>
        <taxon>Lophotrochozoa</taxon>
        <taxon>Annelida</taxon>
        <taxon>Polychaeta</taxon>
        <taxon>Sedentaria</taxon>
        <taxon>Scolecida</taxon>
        <taxon>Capitellidae</taxon>
        <taxon>Capitella</taxon>
    </lineage>
</organism>
<dbReference type="Pfam" id="PF02207">
    <property type="entry name" value="zf-UBR"/>
    <property type="match status" value="1"/>
</dbReference>
<reference evidence="10 12" key="2">
    <citation type="journal article" date="2013" name="Nature">
        <title>Insights into bilaterian evolution from three spiralian genomes.</title>
        <authorList>
            <person name="Simakov O."/>
            <person name="Marletaz F."/>
            <person name="Cho S.J."/>
            <person name="Edsinger-Gonzales E."/>
            <person name="Havlak P."/>
            <person name="Hellsten U."/>
            <person name="Kuo D.H."/>
            <person name="Larsson T."/>
            <person name="Lv J."/>
            <person name="Arendt D."/>
            <person name="Savage R."/>
            <person name="Osoegawa K."/>
            <person name="de Jong P."/>
            <person name="Grimwood J."/>
            <person name="Chapman J.A."/>
            <person name="Shapiro H."/>
            <person name="Aerts A."/>
            <person name="Otillar R.P."/>
            <person name="Terry A.Y."/>
            <person name="Boore J.L."/>
            <person name="Grigoriev I.V."/>
            <person name="Lindberg D.R."/>
            <person name="Seaver E.C."/>
            <person name="Weisblat D.A."/>
            <person name="Putnam N.H."/>
            <person name="Rokhsar D.S."/>
        </authorList>
    </citation>
    <scope>NUCLEOTIDE SEQUENCE</scope>
    <source>
        <strain evidence="10 12">I ESC-2004</strain>
    </source>
</reference>
<evidence type="ECO:0000256" key="5">
    <source>
        <dbReference type="ARBA" id="ARBA00022860"/>
    </source>
</evidence>
<keyword evidence="5" id="KW-0112">Calmodulin-binding</keyword>
<dbReference type="InterPro" id="IPR045189">
    <property type="entry name" value="UBR4-like"/>
</dbReference>
<evidence type="ECO:0000256" key="6">
    <source>
        <dbReference type="PROSITE-ProRule" id="PRU00508"/>
    </source>
</evidence>
<feature type="compositionally biased region" description="Basic and acidic residues" evidence="8">
    <location>
        <begin position="1340"/>
        <end position="1350"/>
    </location>
</feature>
<dbReference type="CDD" id="cd19680">
    <property type="entry name" value="UBR-box_UBR4"/>
    <property type="match status" value="1"/>
</dbReference>
<feature type="compositionally biased region" description="Polar residues" evidence="8">
    <location>
        <begin position="2169"/>
        <end position="2178"/>
    </location>
</feature>
<feature type="compositionally biased region" description="Acidic residues" evidence="8">
    <location>
        <begin position="1351"/>
        <end position="1360"/>
    </location>
</feature>
<feature type="compositionally biased region" description="Acidic residues" evidence="8">
    <location>
        <begin position="256"/>
        <end position="274"/>
    </location>
</feature>
<dbReference type="EnsemblMetazoa" id="CapteT154354">
    <property type="protein sequence ID" value="CapteP154354"/>
    <property type="gene ID" value="CapteG154354"/>
</dbReference>
<dbReference type="GO" id="GO:0005516">
    <property type="term" value="F:calmodulin binding"/>
    <property type="evidence" value="ECO:0007669"/>
    <property type="project" value="UniProtKB-KW"/>
</dbReference>
<dbReference type="Proteomes" id="UP000014760">
    <property type="component" value="Unassembled WGS sequence"/>
</dbReference>
<feature type="region of interest" description="Disordered" evidence="8">
    <location>
        <begin position="3023"/>
        <end position="3051"/>
    </location>
</feature>
<reference evidence="11" key="3">
    <citation type="submission" date="2015-06" db="UniProtKB">
        <authorList>
            <consortium name="EnsemblMetazoa"/>
        </authorList>
    </citation>
    <scope>IDENTIFICATION</scope>
</reference>
<feature type="compositionally biased region" description="Basic and acidic residues" evidence="8">
    <location>
        <begin position="3040"/>
        <end position="3051"/>
    </location>
</feature>
<evidence type="ECO:0000256" key="1">
    <source>
        <dbReference type="ARBA" id="ARBA00009970"/>
    </source>
</evidence>
<dbReference type="FunCoup" id="R7V3P2">
    <property type="interactions" value="1661"/>
</dbReference>
<keyword evidence="12" id="KW-1185">Reference proteome</keyword>
<dbReference type="InterPro" id="IPR047509">
    <property type="entry name" value="UBR4-like_UBR-box"/>
</dbReference>
<dbReference type="PROSITE" id="PS51157">
    <property type="entry name" value="ZF_UBR"/>
    <property type="match status" value="1"/>
</dbReference>
<dbReference type="EMBL" id="AMQN01005915">
    <property type="status" value="NOT_ANNOTATED_CDS"/>
    <property type="molecule type" value="Genomic_DNA"/>
</dbReference>
<feature type="compositionally biased region" description="Low complexity" evidence="8">
    <location>
        <begin position="3446"/>
        <end position="3462"/>
    </location>
</feature>
<evidence type="ECO:0000256" key="2">
    <source>
        <dbReference type="ARBA" id="ARBA00022723"/>
    </source>
</evidence>
<evidence type="ECO:0000313" key="10">
    <source>
        <dbReference type="EMBL" id="ELU10961.1"/>
    </source>
</evidence>
<feature type="compositionally biased region" description="Low complexity" evidence="8">
    <location>
        <begin position="243"/>
        <end position="252"/>
    </location>
</feature>
<dbReference type="STRING" id="283909.R7V3P2"/>
<dbReference type="PANTHER" id="PTHR21725">
    <property type="entry name" value="E3 UBIQUITIN-PROTEIN LIGASE UBR4"/>
    <property type="match status" value="1"/>
</dbReference>
<evidence type="ECO:0000256" key="8">
    <source>
        <dbReference type="SAM" id="MobiDB-lite"/>
    </source>
</evidence>
<feature type="region of interest" description="Disordered" evidence="8">
    <location>
        <begin position="2152"/>
        <end position="2178"/>
    </location>
</feature>
<dbReference type="SUPFAM" id="SSF48371">
    <property type="entry name" value="ARM repeat"/>
    <property type="match status" value="1"/>
</dbReference>
<sequence>MTCLHTAMSVSMAMNISSSPGPLPRVGASSRDEDVDVIAMSLIKRALEVFNLVSDAIKSSTRASGNASFYPNFQLLGAWCILRGLHSQVNWMHSLVEKPSSPQTMRKTASKSDTPKSSKDSSLSRTATTVKSHSGFGVFSVPLAYHAVTLLSGLMEDLLQEPSAAEVESTDLNSLKSWIYLLKATLQPEATDSKFCMSFTDCLDAFSRVKKLTSAFNLVSLLFSILNISFRKVFIILTDPTGSDRSSSCSDSNTFYEEDFSSSDDSSDEDDDSEPILGHWFEETMLPHDSPSVGGPDLPSGGESDSKAAGTPKALSDDSDLEAMEKRQPQGFLSLATSILQMMNSRLFDQSCFQLTTYVRASFSDTHMSTLASVIKDLDRESPAPDHSVYGPFSSALAKVVHTLISGGLLTDANQDVLLEQLGVDPKCASVADPWPLTVHSRTLSCLAQVLLLRQQRERQDAGGALNGQSEIAVKNIWNRFLQTLTETCVHSDGVARQLEGLYHETLLFITTNIHDFTDINVEHLQLLIFLLHGLPLMVKKNLLLRLSPLPVTRLLVMMDYLLHYFYDPPPQLIEQVQYNLFGAFVGATGVADETNRKYFLCSEVEDNYWKNLDGEAAKGPRFYNLGPADYTNQDTPKIDGLACSFLQSNPDMLDYNAFYDGCISFLSFGSRVDKTKDFSFLDACCMQYHLLVCWRLLGSLPPSIQFLQDIESEDHPMDDSHILHSLRWLPRLNHKAFKGWAKDSLVKQGMTTQKSDATISNVIKKNESILYDVKMALRYIQDEIIMMPPTQPGGVLQPSKLPGIHQVIILDSIIAKVQVMLDDAFTQSMTGTDSKRAMEISQGLLPAVFLLIEAYTVFLRSLLLSNLLPSEKQDQAASGLHLCSAILSISSSKASKGSIQRPSLLHRLPGAGVIERWTTNTAHEFPNVGSWRNAFANDILPDESYMDAILMTHLGTLSSESEFSAATSLKHTLQALVRFCSDLILWCPEEKSPKQMVQVLFPLIFDASTEYLADFATLTVERVLGPMDDSEFTSKTYAHVLAVCHDIIINHSGTEGGVDQNVLLDCLSFMESQLEKPAGKVALEKFYSEKNDLVSLLLSAATDHATSQYGTKVLKFFNKLFQLAEKNPADTSYAGLCCSLKRLALLDTSAMNHWLSTMILGPSMSTPNEDSTTSEDDEMVLSGSKTQENRLLLQSLTAYIVKENSHLGEEVASAILQALLPMGSQILSPLSEGIGFPELMVVMATLAGAGSGMGHVSLFKAAISWLDLCKQHLLQKNVVEKLQQNVISGKHQIMLESACYLLSYIADILSALKRTSTNSGADSPLLTDGDYSIHDADSDWADDTGHDDESGAEDSDEDSLNNKLCTFSVTQKEFMNQHWYHCHTCKMVDSVGVCTVCAKVCHKDHDLSYAKYGNFFCDCGARGESHCQALSKRSSAADGGVSSDSAPSPFSMETMLTSRLRRRLVTSHPVGEPEKTSEASSKKAADKASKAREMLCRQIENCKDSLMDAQVRSYYTVGAVVELLQSLMPGIVEHCQKTSPLGSTLRATQAMDSLRTMPKIVETTDQLMTATLGSQEGAFENVRMNYSGDAGQTIRQLIASNVLRRVAMCCMSSPLSGKRQHLAVSHEKGKVTILQLSALLKQADSSKRKLTLTRLGSAPIPFTVLTIAGNPANEDFLAVCGLKDCHVLTFNSSGSVTDHLVLHPSLESGNFIIKAVWLPGSQTKIAVITADFVKVYDLSKDAISPQFYFLLPSGKIRDATFIIAEDSETLLLMSSSGYIYTQSMDDESSAEHGPFYITNILEVKHPDLKDIGCQVAGGGVSIHYSHALQLLFFSYTHGRSFAAPVLREMTELATLFSITFKGSNGGGKSGSVGQPLVQWMEVANHPGLVCCMTQSGNIPIILMVKPDSILVQEIKVLPAKAKIQDMVAIRHSGSGSFQRTTLILLCEDGSLRIYMANVDATNFWMSASLQPQNPILALKPTKKKKISKPGRASTHVMFPADFFEHCQHSSDMEFGGNDILQVYNVAQVKHRLSTAGMFIACTKPAGFTVEVNNTNASNVMVGVRVQVGGHALERVPTYIEVFGRSTQVNATVQRWVDLPFTREESLTADKKMTIHIGPSNDPAGITVIDSIKVHVKSKDVFGWPEDAEDFAESTSSKTGSSASALPGLSTSEAPGSTQVTLPLTSIDRLLASSMEVLDGCFSCKAGLDDLHPLKQVALYLASPLLVLSVPPSVQQQAKMLLSTLHQSHAQYHEHKDQVQVTYVVQRLQQAVKNHGLDAEAFQHLVLTARSVAISRPCNLVKYANKELCSVEDNAKSPQPDFMKLSPLEQKHFMVQLTNLFWQLLAARPANQMIAPACMPGLMHVDATVGALVDIIHAFTSCDLDNIHLAAKLYTRLLLHPDPAVSFACKQALLRAMRPKHKRRKVFVPSPPRCSTPGAGDDDDDDDDDDSSKALPPPKETSSVPPPQVSVNEPSADDTIDDAQFDHLEGNMAAPSAQQSALEALLAASPSLPAMLHIPPDADDETMVELAIALSLQDQSSGVGNNLSGLRGFSLQGQPQEGASLDVGQLSDTTASAPGSDDEVGSTAATDGSNLRTSPAEHAGSGGSESGGSNAESGGSGQSSQCGDLASEAPTSNPPSTQAPSDAAQVDESPDSTSRLHHLRLLLLERLSQFVPELREVGGVRSIPFMQVLLMLTTDIDNEDDRDKKALDGLLTILLTELNMISSVEFTPGSLSCRTLNHEMRLIVMRLLSVLMSRTKAGTKPAAESSSFLSVCTGSALLQVGALDYCLNVLKALLDFWKQAPSEEGSLLPGQLLRPHPSSPIPDMSPFFLRQYVKGHANDIFEAYPQLLTEMVLRLPYQMKKIAESGSSVAAPFFDSSWLHLLAEYMMTQQAPFVRRQVRKLLLYVCGSKESYRQIRDTHALDKHMVDIRSLCEKSGLRNRGAHEQLPVMLPYDVLINLIEHIKACTEIATVRTSNWQKFCLKDEEILTFLMEASISLDDGVSPLVLQLLQCALCGSKALQPASNSSSMSSKSKKERSKDKTDDSTEIAKAEEEQCSTLVQYVCKNISRDLLLLFIRAFLLDSNSTSVRWQAHALVLHIYRNSSSSHEEVLLDLMWSLWPEVPAYGRKAAQFVDLLGYFTIKTPQIADKKTKLFVERSVAVLRSQNKVLSSHPNGTIYNLLQGLVDFDGYYLESDPCLVCNNPEVPYSNLKLSVIKEDSKFTTSTQIVKLIGSHTISKIILRISDIKRTKMVRTINLFYNNRTVQAVVELKNKPGVWHKAKKVVLSAGQNEVKVDFPLPIVACNLMVEYADFYDNLQATSETLQCPRCSASVPANPGVCANCGENVFQCHKCRAINYDEKDPFLCNACGFCKYAKFDFTLVAKPCCAVDPIENEEDRKKAISNINGLLEKADRLYKQLQLNKPALEALLIRVSEQGGEKLEESSGATSASSNTSSSSGLASVNHGIQQLAQRYCGDCKNTFDDLSKIIQKVLASRKELVEYDRQQKEAALAYSLPGSMPSTPVVSPRPADATKAKEVPSCDSKPRERLGRCYGCASATVEHYITLLRALATNSTFRVYLCGQGLIPELVDYNLRRGSPAMRTDVRQLLCLLTKDNPVATEELNALLVQRIVTAIRGHLSNPSFATSVRNEILLLANTLYREDSCWEQRLRCVMKLFLYSMRIKNPVVLESIALPCLRILQHVIRPAPPTSQRYKACIGFSKMKSGLADLHIDSQSWLAADPNASFASWRRYMPDKGIDLSASGKKKEKKRDPEMDKRVNRVKYLMEKYGQRWINKVLRVRTIPLSLAERTWLRQALFIPSSMAVRQTACNIVEVLAQVPSRKQAILDMLSEFLDELGRNGEYSAEFLMLYKRLLMPGHWRYYLALKGVLLQIGRLINREINEISALEETTLNSELSQGYALKSLTELLACFVELDNIRHHFKGRLLGSTILNGYLHLRKLIIQRTKLIDETQDNLLELLEEMTTGTEGETQEFMVVCVQTIEKYPLTDLVSPVFIFERLCSTIFPEENEVGGFSLSLEKDPQQEDFLQGRMLGNPYSCDEPGLGPLMRDVKNKICQDCELVALLEDDTGMELLVCNKIISLDLPVIDVYKKIWVPQHGEVDAMRIVYRMRGLLGDATEDMVNTLDSGRDDDVDQEEVYKLANVMSSCGGLTLMLQRLAAIRNLKTGKQMLNVLLKLFSFCVKVKANRQWLCQPEANTISIMLGALNLALLAEQESGQSTKGQTLTEQILQIMETILQEASQQPPEIYKEFSALCGDKDQLMMLLDRINSPFVRANGSVLEALMRLIPFLAFGDQNKMLTLVHHFKPYLEFERYDSEHNQDESIHLDCFCIIALGIENNANGRRLKDLIVEKGLILTCLEYIQKHAPKITTMLATDSELWKEFLSKASLPFALRMLTGFSKGHDATQVTIGKDIILILHKLEQVSSDEHIGSLAENLLEALKENSEVALKIEEVRNATKAEKKRLAKIVREKQLIAFGMTANEKGQVTVKSSMLKQMEDWKEETGLTCCICREGYRYQPTKVLAIYTYTKRVNLDDFDLKQHKSHGYSTVSHFNVVHVDCHLAAVAAVRHARGREEWESAALQNANTRCNGLLPLWGPQVPESVFASCLARHNQYLQECTGVRDANYPLTIQDAKQLILRFALERSFSEDSGGGGRESNIHLLPYIMHMALYVMNTTRSVAREVKNLNNFLKQTPDKWLDNSYDPEGPLYWAVMATHLLDHDAWKQNRVCFLRRIIVLAHVRHLFPVGTKPPVTDKVVKEYSVYKPYLIFFALLDSVVSIMFKKCALGTEATWPAALAEFIRQNDSTLNEQGAKVLSAIQDEFAPCESLAEYCDVIGLLEEIPDADAFAKETLNMLP</sequence>
<feature type="compositionally biased region" description="Low complexity" evidence="8">
    <location>
        <begin position="2611"/>
        <end position="2625"/>
    </location>
</feature>
<keyword evidence="2" id="KW-0479">Metal-binding</keyword>
<name>R7V3P2_CAPTE</name>